<sequence length="1048" mass="112403">MDEHPSFSRLALAAALLEYDNDIDDPYKEYVDHRTSAIFRQFTQQRRAPSLPPLQIQRGQGFAGVGAGKGAALPLPPVSAARSSFSAHSGDMPPDIPADTNIDLDDWDLPAHMVSDDARRARDRDRERAHDSPASPALPSGSQPVSPGSYFTPIPGAPDYPPPSPAFASPTYAPASPRDAASVAEAHGASARAGHGRTISQVSNPVHRPRSVHLESIGDDTQEFMDDMPGRRSLDAYGAEADAAVRERERDTKSRRSADSHNRRGSILGHLSLEDDYGRPAAPIMVRLPDSPKSARIGRPGPRSTGLAMDEQDILANAFEMPGPPPELGARFTPGDPRRLSLDLSQIESRSDSGQPTRRPSLVYLGDRAPSVTSGRASFYGPGSEVDIGSPSRPVFDDIPSAEEYGRPLRPPKYNNQAFPMARHQLLRPKTLIMPSALEGTERPTATVHIPEGFTLGEKPLPEDARASILNQGKGVPLSLAQRTFASSLMVGGHRDDEFFQGTAAEGEVIPGITEEERHAAEAERRQPGKLYGTSLIDQLEARKTALSNRKRVFYGDNRPSMMARSTTQSTLLAPPGPAPTLAQGPPEGEVGVRPMSYAPGGGSRPLSMAVQPRPKSYAPGVPVLNLPEDDEEGDIGTANRARNARSVFGPDMVWEREMAKLKELQAAQARATEEADARERAKADAKQAKLAARESKMYHAAQRKSIFGVGVGSGSSRKSMLNPDFVPDNDPNFVRPKSIAFGPGGVIIPTDTGDESDDEGESESEREPTRERVYERPQSTFSDRPPTLVLAGDGGVRGSRLGVETWFADSDEDEPLSRRRAPAPQTVLAPRDSGYESDSEEDVPLSRLKVADSDEEVPLSQLRKGAAGAGAAGAPTAATTLPAFDFDSPRATPPESPPIGASAGLSGDEDEDEDDVPLFVRKARQRASQPKTKEEIEDDLPLGWKHAGGGGRAAQTPSQAHPQPPFTQSYYGMPYSPYGVPSPMAGGMLMGGMMMPMGQMMPPMSPMGMVPPHPDMPNPGSNIDRWRQNVSGRAGSVAGSAPSQIGR</sequence>
<feature type="region of interest" description="Disordered" evidence="1">
    <location>
        <begin position="81"/>
        <end position="105"/>
    </location>
</feature>
<dbReference type="OrthoDB" id="2564267at2759"/>
<feature type="region of interest" description="Disordered" evidence="1">
    <location>
        <begin position="557"/>
        <end position="616"/>
    </location>
</feature>
<feature type="region of interest" description="Disordered" evidence="1">
    <location>
        <begin position="712"/>
        <end position="963"/>
    </location>
</feature>
<reference evidence="2 3" key="1">
    <citation type="submission" date="2015-03" db="EMBL/GenBank/DDBJ databases">
        <title>Genomics and transcriptomics of the oil-accumulating basidiomycete yeast T. oleaginosus allow insights into substrate utilization and the diverse evolutionary trajectories of mating systems in fungi.</title>
        <authorList>
            <consortium name="DOE Joint Genome Institute"/>
            <person name="Kourist R."/>
            <person name="Kracht O."/>
            <person name="Bracharz F."/>
            <person name="Lipzen A."/>
            <person name="Nolan M."/>
            <person name="Ohm R."/>
            <person name="Grigoriev I."/>
            <person name="Sun S."/>
            <person name="Heitman J."/>
            <person name="Bruck T."/>
            <person name="Nowrousian M."/>
        </authorList>
    </citation>
    <scope>NUCLEOTIDE SEQUENCE [LARGE SCALE GENOMIC DNA]</scope>
    <source>
        <strain evidence="2 3">IBC0246</strain>
    </source>
</reference>
<feature type="compositionally biased region" description="Basic and acidic residues" evidence="1">
    <location>
        <begin position="764"/>
        <end position="776"/>
    </location>
</feature>
<accession>A0A0J0XB61</accession>
<dbReference type="EMBL" id="KQ087318">
    <property type="protein sequence ID" value="KLT38347.1"/>
    <property type="molecule type" value="Genomic_DNA"/>
</dbReference>
<feature type="compositionally biased region" description="Acidic residues" evidence="1">
    <location>
        <begin position="753"/>
        <end position="763"/>
    </location>
</feature>
<feature type="compositionally biased region" description="Basic and acidic residues" evidence="1">
    <location>
        <begin position="117"/>
        <end position="131"/>
    </location>
</feature>
<feature type="compositionally biased region" description="Low complexity" evidence="1">
    <location>
        <begin position="873"/>
        <end position="884"/>
    </location>
</feature>
<feature type="compositionally biased region" description="Polar residues" evidence="1">
    <location>
        <begin position="343"/>
        <end position="358"/>
    </location>
</feature>
<feature type="compositionally biased region" description="Acidic residues" evidence="1">
    <location>
        <begin position="908"/>
        <end position="917"/>
    </location>
</feature>
<feature type="region of interest" description="Disordered" evidence="1">
    <location>
        <begin position="284"/>
        <end position="392"/>
    </location>
</feature>
<feature type="compositionally biased region" description="Basic and acidic residues" evidence="1">
    <location>
        <begin position="243"/>
        <end position="262"/>
    </location>
</feature>
<feature type="compositionally biased region" description="Pro residues" evidence="1">
    <location>
        <begin position="155"/>
        <end position="165"/>
    </location>
</feature>
<proteinExistence type="predicted"/>
<dbReference type="Proteomes" id="UP000053611">
    <property type="component" value="Unassembled WGS sequence"/>
</dbReference>
<organism evidence="2 3">
    <name type="scientific">Cutaneotrichosporon oleaginosum</name>
    <dbReference type="NCBI Taxonomy" id="879819"/>
    <lineage>
        <taxon>Eukaryota</taxon>
        <taxon>Fungi</taxon>
        <taxon>Dikarya</taxon>
        <taxon>Basidiomycota</taxon>
        <taxon>Agaricomycotina</taxon>
        <taxon>Tremellomycetes</taxon>
        <taxon>Trichosporonales</taxon>
        <taxon>Trichosporonaceae</taxon>
        <taxon>Cutaneotrichosporon</taxon>
    </lineage>
</organism>
<dbReference type="RefSeq" id="XP_018274838.1">
    <property type="nucleotide sequence ID" value="XM_018424696.1"/>
</dbReference>
<feature type="compositionally biased region" description="Low complexity" evidence="1">
    <location>
        <begin position="166"/>
        <end position="197"/>
    </location>
</feature>
<feature type="region of interest" description="Disordered" evidence="1">
    <location>
        <begin position="1011"/>
        <end position="1048"/>
    </location>
</feature>
<evidence type="ECO:0000256" key="1">
    <source>
        <dbReference type="SAM" id="MobiDB-lite"/>
    </source>
</evidence>
<dbReference type="STRING" id="879819.A0A0J0XB61"/>
<dbReference type="GeneID" id="28985299"/>
<feature type="compositionally biased region" description="Acidic residues" evidence="1">
    <location>
        <begin position="217"/>
        <end position="226"/>
    </location>
</feature>
<name>A0A0J0XB61_9TREE</name>
<feature type="region of interest" description="Disordered" evidence="1">
    <location>
        <begin position="117"/>
        <end position="267"/>
    </location>
</feature>
<dbReference type="AlphaFoldDB" id="A0A0J0XB61"/>
<protein>
    <submittedName>
        <fullName evidence="2">Uncharacterized protein</fullName>
    </submittedName>
</protein>
<evidence type="ECO:0000313" key="2">
    <source>
        <dbReference type="EMBL" id="KLT38347.1"/>
    </source>
</evidence>
<keyword evidence="3" id="KW-1185">Reference proteome</keyword>
<evidence type="ECO:0000313" key="3">
    <source>
        <dbReference type="Proteomes" id="UP000053611"/>
    </source>
</evidence>
<gene>
    <name evidence="2" type="ORF">CC85DRAFT_289599</name>
</gene>